<dbReference type="EC" id="2.3.2.27" evidence="6"/>
<dbReference type="PANTHER" id="PTHR45625">
    <property type="entry name" value="PEPTIDYL-PROLYL CIS-TRANS ISOMERASE-RELATED"/>
    <property type="match status" value="1"/>
</dbReference>
<dbReference type="SUPFAM" id="SSF57850">
    <property type="entry name" value="RING/U-box"/>
    <property type="match status" value="1"/>
</dbReference>
<dbReference type="SMART" id="SM00504">
    <property type="entry name" value="Ubox"/>
    <property type="match status" value="1"/>
</dbReference>
<comment type="subcellular location">
    <subcellularLocation>
        <location evidence="4">Nucleus</location>
    </subcellularLocation>
</comment>
<dbReference type="FunFam" id="2.40.100.10:FF:000014">
    <property type="entry name" value="Peptidyl-prolyl cis-trans isomerase cyp65"/>
    <property type="match status" value="1"/>
</dbReference>
<dbReference type="GO" id="GO:0000209">
    <property type="term" value="P:protein polyubiquitination"/>
    <property type="evidence" value="ECO:0007669"/>
    <property type="project" value="TreeGrafter"/>
</dbReference>
<dbReference type="InterPro" id="IPR026951">
    <property type="entry name" value="PPIL2_U-box_dom"/>
</dbReference>
<feature type="compositionally biased region" description="Polar residues" evidence="17">
    <location>
        <begin position="231"/>
        <end position="242"/>
    </location>
</feature>
<feature type="compositionally biased region" description="Basic and acidic residues" evidence="17">
    <location>
        <begin position="474"/>
        <end position="497"/>
    </location>
</feature>
<keyword evidence="12 20" id="KW-0413">Isomerase</keyword>
<feature type="region of interest" description="Disordered" evidence="17">
    <location>
        <begin position="530"/>
        <end position="564"/>
    </location>
</feature>
<evidence type="ECO:0000259" key="18">
    <source>
        <dbReference type="PROSITE" id="PS50072"/>
    </source>
</evidence>
<comment type="caution">
    <text evidence="20">The sequence shown here is derived from an EMBL/GenBank/DDBJ whole genome shotgun (WGS) entry which is preliminary data.</text>
</comment>
<evidence type="ECO:0000256" key="13">
    <source>
        <dbReference type="ARBA" id="ARBA00023242"/>
    </source>
</evidence>
<gene>
    <name evidence="20" type="primary">cyp8</name>
    <name evidence="20" type="ORF">LTR09_000606</name>
</gene>
<evidence type="ECO:0000256" key="6">
    <source>
        <dbReference type="ARBA" id="ARBA00012483"/>
    </source>
</evidence>
<feature type="region of interest" description="Disordered" evidence="17">
    <location>
        <begin position="224"/>
        <end position="289"/>
    </location>
</feature>
<evidence type="ECO:0000256" key="12">
    <source>
        <dbReference type="ARBA" id="ARBA00023235"/>
    </source>
</evidence>
<keyword evidence="10" id="KW-0833">Ubl conjugation pathway</keyword>
<evidence type="ECO:0000256" key="5">
    <source>
        <dbReference type="ARBA" id="ARBA00007930"/>
    </source>
</evidence>
<dbReference type="AlphaFoldDB" id="A0AAJ0LXI5"/>
<dbReference type="CDD" id="cd01923">
    <property type="entry name" value="cyclophilin_RING"/>
    <property type="match status" value="1"/>
</dbReference>
<dbReference type="PRINTS" id="PR00153">
    <property type="entry name" value="CSAPPISMRASE"/>
</dbReference>
<evidence type="ECO:0000256" key="7">
    <source>
        <dbReference type="ARBA" id="ARBA00013194"/>
    </source>
</evidence>
<evidence type="ECO:0000256" key="11">
    <source>
        <dbReference type="ARBA" id="ARBA00023110"/>
    </source>
</evidence>
<dbReference type="GO" id="GO:0071013">
    <property type="term" value="C:catalytic step 2 spliceosome"/>
    <property type="evidence" value="ECO:0007669"/>
    <property type="project" value="TreeGrafter"/>
</dbReference>
<dbReference type="InterPro" id="IPR044666">
    <property type="entry name" value="Cyclophilin_A-like"/>
</dbReference>
<feature type="compositionally biased region" description="Gly residues" evidence="17">
    <location>
        <begin position="555"/>
        <end position="564"/>
    </location>
</feature>
<evidence type="ECO:0000256" key="3">
    <source>
        <dbReference type="ARBA" id="ARBA00003697"/>
    </source>
</evidence>
<keyword evidence="21" id="KW-1185">Reference proteome</keyword>
<comment type="catalytic activity">
    <reaction evidence="2">
        <text>[protein]-peptidylproline (omega=180) = [protein]-peptidylproline (omega=0)</text>
        <dbReference type="Rhea" id="RHEA:16237"/>
        <dbReference type="Rhea" id="RHEA-COMP:10747"/>
        <dbReference type="Rhea" id="RHEA-COMP:10748"/>
        <dbReference type="ChEBI" id="CHEBI:83833"/>
        <dbReference type="ChEBI" id="CHEBI:83834"/>
        <dbReference type="EC" id="5.2.1.8"/>
    </reaction>
</comment>
<comment type="similarity">
    <text evidence="5">Belongs to the cyclophilin-type PPIase family. PPIL2 subfamily.</text>
</comment>
<accession>A0AAJ0LXI5</accession>
<feature type="compositionally biased region" description="Polar residues" evidence="17">
    <location>
        <begin position="266"/>
        <end position="288"/>
    </location>
</feature>
<evidence type="ECO:0000256" key="8">
    <source>
        <dbReference type="ARBA" id="ARBA00020592"/>
    </source>
</evidence>
<dbReference type="PANTHER" id="PTHR45625:SF1">
    <property type="entry name" value="RING-TYPE E3 UBIQUITIN-PROTEIN LIGASE PPIL2"/>
    <property type="match status" value="1"/>
</dbReference>
<keyword evidence="11" id="KW-0697">Rotamase</keyword>
<dbReference type="InterPro" id="IPR013083">
    <property type="entry name" value="Znf_RING/FYVE/PHD"/>
</dbReference>
<evidence type="ECO:0000313" key="21">
    <source>
        <dbReference type="Proteomes" id="UP001271007"/>
    </source>
</evidence>
<evidence type="ECO:0000259" key="19">
    <source>
        <dbReference type="PROSITE" id="PS51698"/>
    </source>
</evidence>
<dbReference type="PROSITE" id="PS50072">
    <property type="entry name" value="CSA_PPIASE_2"/>
    <property type="match status" value="1"/>
</dbReference>
<feature type="region of interest" description="Disordered" evidence="17">
    <location>
        <begin position="474"/>
        <end position="516"/>
    </location>
</feature>
<dbReference type="GO" id="GO:0006457">
    <property type="term" value="P:protein folding"/>
    <property type="evidence" value="ECO:0007669"/>
    <property type="project" value="InterPro"/>
</dbReference>
<comment type="catalytic activity">
    <reaction evidence="1">
        <text>S-ubiquitinyl-[E2 ubiquitin-conjugating enzyme]-L-cysteine + [acceptor protein]-L-lysine = [E2 ubiquitin-conjugating enzyme]-L-cysteine + N(6)-ubiquitinyl-[acceptor protein]-L-lysine.</text>
        <dbReference type="EC" id="2.3.2.27"/>
    </reaction>
</comment>
<dbReference type="GO" id="GO:0061630">
    <property type="term" value="F:ubiquitin protein ligase activity"/>
    <property type="evidence" value="ECO:0007669"/>
    <property type="project" value="UniProtKB-EC"/>
</dbReference>
<feature type="compositionally biased region" description="Acidic residues" evidence="17">
    <location>
        <begin position="532"/>
        <end position="545"/>
    </location>
</feature>
<dbReference type="GO" id="GO:0003755">
    <property type="term" value="F:peptidyl-prolyl cis-trans isomerase activity"/>
    <property type="evidence" value="ECO:0007669"/>
    <property type="project" value="UniProtKB-KW"/>
</dbReference>
<evidence type="ECO:0000313" key="20">
    <source>
        <dbReference type="EMBL" id="KAK3059040.1"/>
    </source>
</evidence>
<dbReference type="InterPro" id="IPR003613">
    <property type="entry name" value="Ubox_domain"/>
</dbReference>
<protein>
    <recommendedName>
        <fullName evidence="8">Peptidyl-prolyl cis-trans isomerase-like 2</fullName>
        <ecNumber evidence="6">2.3.2.27</ecNumber>
        <ecNumber evidence="7">5.2.1.8</ecNumber>
    </recommendedName>
    <alternativeName>
        <fullName evidence="14">Cyclophilin-60</fullName>
    </alternativeName>
    <alternativeName>
        <fullName evidence="15">Cyclophilin-like protein Cyp-60</fullName>
    </alternativeName>
    <alternativeName>
        <fullName evidence="16">RING-type E3 ubiquitin transferase isomerase-like 2</fullName>
    </alternativeName>
</protein>
<dbReference type="EC" id="5.2.1.8" evidence="7"/>
<evidence type="ECO:0000256" key="14">
    <source>
        <dbReference type="ARBA" id="ARBA00030661"/>
    </source>
</evidence>
<dbReference type="Pfam" id="PF00160">
    <property type="entry name" value="Pro_isomerase"/>
    <property type="match status" value="1"/>
</dbReference>
<evidence type="ECO:0000256" key="4">
    <source>
        <dbReference type="ARBA" id="ARBA00004123"/>
    </source>
</evidence>
<dbReference type="PROSITE" id="PS51698">
    <property type="entry name" value="U_BOX"/>
    <property type="match status" value="1"/>
</dbReference>
<dbReference type="CDD" id="cd16663">
    <property type="entry name" value="RING-Ubox_PPIL2"/>
    <property type="match status" value="1"/>
</dbReference>
<evidence type="ECO:0000256" key="10">
    <source>
        <dbReference type="ARBA" id="ARBA00022786"/>
    </source>
</evidence>
<dbReference type="InterPro" id="IPR020892">
    <property type="entry name" value="Cyclophilin-type_PPIase_CS"/>
</dbReference>
<dbReference type="EMBL" id="JAWDJX010000001">
    <property type="protein sequence ID" value="KAK3059040.1"/>
    <property type="molecule type" value="Genomic_DNA"/>
</dbReference>
<organism evidence="20 21">
    <name type="scientific">Extremus antarcticus</name>
    <dbReference type="NCBI Taxonomy" id="702011"/>
    <lineage>
        <taxon>Eukaryota</taxon>
        <taxon>Fungi</taxon>
        <taxon>Dikarya</taxon>
        <taxon>Ascomycota</taxon>
        <taxon>Pezizomycotina</taxon>
        <taxon>Dothideomycetes</taxon>
        <taxon>Dothideomycetidae</taxon>
        <taxon>Mycosphaerellales</taxon>
        <taxon>Extremaceae</taxon>
        <taxon>Extremus</taxon>
    </lineage>
</organism>
<dbReference type="PROSITE" id="PS00170">
    <property type="entry name" value="CSA_PPIASE_1"/>
    <property type="match status" value="1"/>
</dbReference>
<dbReference type="SUPFAM" id="SSF50891">
    <property type="entry name" value="Cyclophilin-like"/>
    <property type="match status" value="1"/>
</dbReference>
<sequence>MGKGTDKLYITHSEWSSEDAFGSSAGANARKSANAGAGASFKRLPFNFCAVSLQPFEHPVCTAEGTIFDLTNILPWIKKHGTNPVNGQPLKSSELIKLNFSKNDDGDYVDPVSFKTFTDNTHIVALKNTGNVFSWETVERLNIKAKNWQDLVSDEKFARSDIITLQDPQNVASRDLSQFKYLQDGESTLTAEQKAERSAGVNENTLGSAAKILKAKEAVAKARADREKAASNKTSLESQALTNARKAHSEVAKSSRTTKPVPFNAAQHTNGQAAASFTSTGLTPNTSGDRAIMTDEEYMLKPKRVKLTGYARVSTTAGDLNLELYPEHAPRAVWNFVTLAKRGYYKNVPFHRNIRNFMIQGGDPTGTGRGGASCWGKPFVDEFEGPLTHDVRGVLSMANKGKDTNTSQFFITYRAVPHLNRKHTIFGRVVDGLDVLKRLEETEVGEGDRPTQRCEIEDVVVYVDPFEEFMKQRSEREVSDARKEALRREGGAEDERTTWTGKRVRGDGKVEAGGDETGVGKYLKQAVAKQGEEDEIVGDWDEEDMAPPPAKKAKGGGFGNFDGW</sequence>
<dbReference type="Proteomes" id="UP001271007">
    <property type="component" value="Unassembled WGS sequence"/>
</dbReference>
<dbReference type="InterPro" id="IPR029000">
    <property type="entry name" value="Cyclophilin-like_dom_sf"/>
</dbReference>
<keyword evidence="13" id="KW-0539">Nucleus</keyword>
<proteinExistence type="inferred from homology"/>
<feature type="domain" description="U-box" evidence="19">
    <location>
        <begin position="42"/>
        <end position="115"/>
    </location>
</feature>
<dbReference type="Gene3D" id="2.40.100.10">
    <property type="entry name" value="Cyclophilin-like"/>
    <property type="match status" value="1"/>
</dbReference>
<evidence type="ECO:0000256" key="1">
    <source>
        <dbReference type="ARBA" id="ARBA00000900"/>
    </source>
</evidence>
<keyword evidence="9" id="KW-0808">Transferase</keyword>
<dbReference type="Gene3D" id="3.30.40.10">
    <property type="entry name" value="Zinc/RING finger domain, C3HC4 (zinc finger)"/>
    <property type="match status" value="1"/>
</dbReference>
<evidence type="ECO:0000256" key="16">
    <source>
        <dbReference type="ARBA" id="ARBA00033051"/>
    </source>
</evidence>
<name>A0AAJ0LXI5_9PEZI</name>
<evidence type="ECO:0000256" key="15">
    <source>
        <dbReference type="ARBA" id="ARBA00030942"/>
    </source>
</evidence>
<reference evidence="20" key="1">
    <citation type="submission" date="2023-04" db="EMBL/GenBank/DDBJ databases">
        <title>Black Yeasts Isolated from many extreme environments.</title>
        <authorList>
            <person name="Coleine C."/>
            <person name="Stajich J.E."/>
            <person name="Selbmann L."/>
        </authorList>
    </citation>
    <scope>NUCLEOTIDE SEQUENCE</scope>
    <source>
        <strain evidence="20">CCFEE 5312</strain>
    </source>
</reference>
<dbReference type="InterPro" id="IPR002130">
    <property type="entry name" value="Cyclophilin-type_PPIase_dom"/>
</dbReference>
<feature type="domain" description="PPIase cyclophilin-type" evidence="18">
    <location>
        <begin position="314"/>
        <end position="461"/>
    </location>
</feature>
<dbReference type="FunFam" id="3.30.40.10:FF:000079">
    <property type="entry name" value="Peptidyl-prolyl cis-trans isomerase 2"/>
    <property type="match status" value="1"/>
</dbReference>
<evidence type="ECO:0000256" key="9">
    <source>
        <dbReference type="ARBA" id="ARBA00022679"/>
    </source>
</evidence>
<evidence type="ECO:0000256" key="17">
    <source>
        <dbReference type="SAM" id="MobiDB-lite"/>
    </source>
</evidence>
<evidence type="ECO:0000256" key="2">
    <source>
        <dbReference type="ARBA" id="ARBA00000971"/>
    </source>
</evidence>
<comment type="function">
    <text evidence="3">May catalyze the cis-trans isomerization of proline imidic peptide bonds in oligopeptides thereby assisting the folding of proteins. May also function as a chaperone, playing a role in intracellular transport of proteins. May also have a protein ubiquitin ligase activity acting as an E3 ubiquitin protein ligase or as a ubiquitin-ubiquitin ligase promoting elongation of ubiquitin chains on proteins.</text>
</comment>